<reference evidence="2 3" key="1">
    <citation type="submission" date="2009-01" db="EMBL/GenBank/DDBJ databases">
        <authorList>
            <person name="Qin X."/>
            <person name="Bachman B."/>
            <person name="Battles P."/>
            <person name="Bell A."/>
            <person name="Bess C."/>
            <person name="Bickham C."/>
            <person name="Chaboub L."/>
            <person name="Chen D."/>
            <person name="Coyle M."/>
            <person name="Deiros D.R."/>
            <person name="Dinh H."/>
            <person name="Forbes L."/>
            <person name="Fowler G."/>
            <person name="Francisco L."/>
            <person name="Fu Q."/>
            <person name="Gubbala S."/>
            <person name="Hale W."/>
            <person name="Han Y."/>
            <person name="Hemphill L."/>
            <person name="Highlander S.K."/>
            <person name="Hirani K."/>
            <person name="Hogues M."/>
            <person name="Jackson L."/>
            <person name="Jakkamsetti A."/>
            <person name="Javaid M."/>
            <person name="Jiang H."/>
            <person name="Korchina V."/>
            <person name="Kovar C."/>
            <person name="Lara F."/>
            <person name="Lee S."/>
            <person name="Mata R."/>
            <person name="Mathew T."/>
            <person name="Moen C."/>
            <person name="Morales K."/>
            <person name="Munidasa M."/>
            <person name="Nazareth L."/>
            <person name="Ngo R."/>
            <person name="Nguyen L."/>
            <person name="Okwuonu G."/>
            <person name="Ongeri F."/>
            <person name="Patil S."/>
            <person name="Petrosino J."/>
            <person name="Pham C."/>
            <person name="Pham P."/>
            <person name="Pu L.-L."/>
            <person name="Puazo M."/>
            <person name="Raj R."/>
            <person name="Reid J."/>
            <person name="Rouhana J."/>
            <person name="Saada N."/>
            <person name="Shang Y."/>
            <person name="Simmons D."/>
            <person name="Thornton R."/>
            <person name="Warren J."/>
            <person name="Weissenberger G."/>
            <person name="Zhang J."/>
            <person name="Zhang L."/>
            <person name="Zhou C."/>
            <person name="Zhu D."/>
            <person name="Muzny D."/>
            <person name="Worley K."/>
            <person name="Gibbs R."/>
        </authorList>
    </citation>
    <scope>NUCLEOTIDE SEQUENCE [LARGE SCALE GENOMIC DNA]</scope>
    <source>
        <strain evidence="2 3">ATCC 33200</strain>
    </source>
</reference>
<evidence type="ECO:0000313" key="2">
    <source>
        <dbReference type="EMBL" id="EEJ60727.1"/>
    </source>
</evidence>
<dbReference type="HOGENOM" id="CLU_3271879_0_0_9"/>
<comment type="caution">
    <text evidence="2">The sequence shown here is derived from an EMBL/GenBank/DDBJ whole genome shotgun (WGS) entry which is preliminary data.</text>
</comment>
<accession>C2E317</accession>
<evidence type="ECO:0000256" key="1">
    <source>
        <dbReference type="SAM" id="MobiDB-lite"/>
    </source>
</evidence>
<protein>
    <submittedName>
        <fullName evidence="2">Uncharacterized protein</fullName>
    </submittedName>
</protein>
<feature type="region of interest" description="Disordered" evidence="1">
    <location>
        <begin position="1"/>
        <end position="41"/>
    </location>
</feature>
<sequence length="41" mass="4675">MSKNQNPMGMPIKRPYKPDQQVAKSVVDADKRNESVEENQS</sequence>
<proteinExistence type="predicted"/>
<evidence type="ECO:0000313" key="3">
    <source>
        <dbReference type="Proteomes" id="UP000003491"/>
    </source>
</evidence>
<dbReference type="AlphaFoldDB" id="C2E317"/>
<dbReference type="EMBL" id="ACGR01000021">
    <property type="protein sequence ID" value="EEJ60727.1"/>
    <property type="molecule type" value="Genomic_DNA"/>
</dbReference>
<name>C2E317_LACJH</name>
<dbReference type="Proteomes" id="UP000003491">
    <property type="component" value="Unassembled WGS sequence"/>
</dbReference>
<gene>
    <name evidence="2" type="ORF">HMPREF0528_0141</name>
</gene>
<organism evidence="2 3">
    <name type="scientific">Lactobacillus johnsonii ATCC 33200</name>
    <dbReference type="NCBI Taxonomy" id="525330"/>
    <lineage>
        <taxon>Bacteria</taxon>
        <taxon>Bacillati</taxon>
        <taxon>Bacillota</taxon>
        <taxon>Bacilli</taxon>
        <taxon>Lactobacillales</taxon>
        <taxon>Lactobacillaceae</taxon>
        <taxon>Lactobacillus</taxon>
    </lineage>
</organism>